<proteinExistence type="predicted"/>
<keyword evidence="6" id="KW-1185">Reference proteome</keyword>
<dbReference type="SUPFAM" id="SSF57756">
    <property type="entry name" value="Retrovirus zinc finger-like domains"/>
    <property type="match status" value="1"/>
</dbReference>
<dbReference type="GO" id="GO:0006397">
    <property type="term" value="P:mRNA processing"/>
    <property type="evidence" value="ECO:0007669"/>
    <property type="project" value="UniProtKB-KW"/>
</dbReference>
<dbReference type="SMART" id="SM00343">
    <property type="entry name" value="ZnF_C2HC"/>
    <property type="match status" value="1"/>
</dbReference>
<dbReference type="OrthoDB" id="2999100at2759"/>
<reference evidence="5 6" key="1">
    <citation type="submission" date="2014-06" db="EMBL/GenBank/DDBJ databases">
        <title>Evolutionary Origins and Diversification of the Mycorrhizal Mutualists.</title>
        <authorList>
            <consortium name="DOE Joint Genome Institute"/>
            <consortium name="Mycorrhizal Genomics Consortium"/>
            <person name="Kohler A."/>
            <person name="Kuo A."/>
            <person name="Nagy L.G."/>
            <person name="Floudas D."/>
            <person name="Copeland A."/>
            <person name="Barry K.W."/>
            <person name="Cichocki N."/>
            <person name="Veneault-Fourrey C."/>
            <person name="LaButti K."/>
            <person name="Lindquist E.A."/>
            <person name="Lipzen A."/>
            <person name="Lundell T."/>
            <person name="Morin E."/>
            <person name="Murat C."/>
            <person name="Riley R."/>
            <person name="Ohm R."/>
            <person name="Sun H."/>
            <person name="Tunlid A."/>
            <person name="Henrissat B."/>
            <person name="Grigoriev I.V."/>
            <person name="Hibbett D.S."/>
            <person name="Martin F."/>
        </authorList>
    </citation>
    <scope>NUCLEOTIDE SEQUENCE [LARGE SCALE GENOMIC DNA]</scope>
    <source>
        <strain evidence="5 6">FD-325 SS-3</strain>
    </source>
</reference>
<sequence length="464" mass="51871">MANTTQPHRPAIPTRARFRGNDDDLPAAFVHWATYRNAAEEATEEEWKKKIVDAFGRTLTGEARTFWFSKSTFPEDELRYDLDYAESKWTAKYCDEVGDGDTAELRFQEYKAKTLKDEDVGAFGKDALGVKAFKHTHFAREKRRLAIAAGETGRDAVETALKGLPKTLQEALGQEIYAIRDWDAFVSALELLSPWQINDARKKMSATTDPKPAREAGSTPPSDQPTLWHAKDNQPPPSIPIPLQQHMAYTPYYQPRTPRLGYASFTPRGTPPTPSTPRGPRTAKVVQIAHEDNAEGLRGYQNACGAWSEKWEDQAPGPFNPYPITPGNAPYEDRDACDRCGKSGHFARDCTAEHPAPHLEQETRRAFRRASMAQRGLTSTPYTPAGPGRGRGLGTPFQMRTPISNNTWAPTFSFQPPASPTPGPMRSMNLIQRVDEYGPWWEVMDGGYYEGEYYDSGNGSGLNY</sequence>
<dbReference type="HOGENOM" id="CLU_589408_0_0_1"/>
<dbReference type="Pfam" id="PF00098">
    <property type="entry name" value="zf-CCHC"/>
    <property type="match status" value="1"/>
</dbReference>
<evidence type="ECO:0000256" key="1">
    <source>
        <dbReference type="ARBA" id="ARBA00022664"/>
    </source>
</evidence>
<protein>
    <recommendedName>
        <fullName evidence="4">CCHC-type domain-containing protein</fullName>
    </recommendedName>
</protein>
<name>A0A0C9T3K6_PLICR</name>
<evidence type="ECO:0000313" key="5">
    <source>
        <dbReference type="EMBL" id="KII83899.1"/>
    </source>
</evidence>
<dbReference type="Proteomes" id="UP000053263">
    <property type="component" value="Unassembled WGS sequence"/>
</dbReference>
<dbReference type="GO" id="GO:0003676">
    <property type="term" value="F:nucleic acid binding"/>
    <property type="evidence" value="ECO:0007669"/>
    <property type="project" value="InterPro"/>
</dbReference>
<dbReference type="InterPro" id="IPR036875">
    <property type="entry name" value="Znf_CCHC_sf"/>
</dbReference>
<dbReference type="AlphaFoldDB" id="A0A0C9T3K6"/>
<feature type="region of interest" description="Disordered" evidence="3">
    <location>
        <begin position="202"/>
        <end position="238"/>
    </location>
</feature>
<dbReference type="Gene3D" id="4.10.60.10">
    <property type="entry name" value="Zinc finger, CCHC-type"/>
    <property type="match status" value="1"/>
</dbReference>
<evidence type="ECO:0000256" key="3">
    <source>
        <dbReference type="SAM" id="MobiDB-lite"/>
    </source>
</evidence>
<gene>
    <name evidence="5" type="ORF">PLICRDRAFT_58059</name>
</gene>
<evidence type="ECO:0000256" key="2">
    <source>
        <dbReference type="PROSITE-ProRule" id="PRU00047"/>
    </source>
</evidence>
<organism evidence="5 6">
    <name type="scientific">Plicaturopsis crispa FD-325 SS-3</name>
    <dbReference type="NCBI Taxonomy" id="944288"/>
    <lineage>
        <taxon>Eukaryota</taxon>
        <taxon>Fungi</taxon>
        <taxon>Dikarya</taxon>
        <taxon>Basidiomycota</taxon>
        <taxon>Agaricomycotina</taxon>
        <taxon>Agaricomycetes</taxon>
        <taxon>Agaricomycetidae</taxon>
        <taxon>Amylocorticiales</taxon>
        <taxon>Amylocorticiaceae</taxon>
        <taxon>Plicatura</taxon>
        <taxon>Plicaturopsis crispa</taxon>
    </lineage>
</organism>
<keyword evidence="2" id="KW-0479">Metal-binding</keyword>
<keyword evidence="2" id="KW-0863">Zinc-finger</keyword>
<evidence type="ECO:0000259" key="4">
    <source>
        <dbReference type="PROSITE" id="PS50158"/>
    </source>
</evidence>
<dbReference type="PROSITE" id="PS50158">
    <property type="entry name" value="ZF_CCHC"/>
    <property type="match status" value="1"/>
</dbReference>
<dbReference type="GO" id="GO:0008270">
    <property type="term" value="F:zinc ion binding"/>
    <property type="evidence" value="ECO:0007669"/>
    <property type="project" value="UniProtKB-KW"/>
</dbReference>
<keyword evidence="1" id="KW-0507">mRNA processing</keyword>
<feature type="region of interest" description="Disordered" evidence="3">
    <location>
        <begin position="377"/>
        <end position="396"/>
    </location>
</feature>
<feature type="domain" description="CCHC-type" evidence="4">
    <location>
        <begin position="337"/>
        <end position="350"/>
    </location>
</feature>
<dbReference type="EMBL" id="KN832573">
    <property type="protein sequence ID" value="KII83899.1"/>
    <property type="molecule type" value="Genomic_DNA"/>
</dbReference>
<feature type="region of interest" description="Disordered" evidence="3">
    <location>
        <begin position="1"/>
        <end position="20"/>
    </location>
</feature>
<evidence type="ECO:0000313" key="6">
    <source>
        <dbReference type="Proteomes" id="UP000053263"/>
    </source>
</evidence>
<accession>A0A0C9T3K6</accession>
<dbReference type="InterPro" id="IPR001878">
    <property type="entry name" value="Znf_CCHC"/>
</dbReference>
<keyword evidence="2" id="KW-0862">Zinc</keyword>